<evidence type="ECO:0000256" key="2">
    <source>
        <dbReference type="ARBA" id="ARBA00007362"/>
    </source>
</evidence>
<dbReference type="EMBL" id="MPJW01000126">
    <property type="protein sequence ID" value="OLU39777.1"/>
    <property type="molecule type" value="Genomic_DNA"/>
</dbReference>
<accession>A0A1U7NG31</accession>
<evidence type="ECO:0000256" key="4">
    <source>
        <dbReference type="ARBA" id="ARBA00022692"/>
    </source>
</evidence>
<dbReference type="OrthoDB" id="9804865at2"/>
<feature type="transmembrane region" description="Helical" evidence="7">
    <location>
        <begin position="202"/>
        <end position="222"/>
    </location>
</feature>
<feature type="transmembrane region" description="Helical" evidence="7">
    <location>
        <begin position="234"/>
        <end position="254"/>
    </location>
</feature>
<feature type="transmembrane region" description="Helical" evidence="7">
    <location>
        <begin position="143"/>
        <end position="164"/>
    </location>
</feature>
<comment type="similarity">
    <text evidence="2">Belongs to the EamA transporter family.</text>
</comment>
<feature type="domain" description="EamA" evidence="8">
    <location>
        <begin position="145"/>
        <end position="276"/>
    </location>
</feature>
<keyword evidence="5 7" id="KW-1133">Transmembrane helix</keyword>
<comment type="subcellular location">
    <subcellularLocation>
        <location evidence="1">Cell membrane</location>
        <topology evidence="1">Multi-pass membrane protein</topology>
    </subcellularLocation>
</comment>
<evidence type="ECO:0000256" key="5">
    <source>
        <dbReference type="ARBA" id="ARBA00022989"/>
    </source>
</evidence>
<keyword evidence="6 7" id="KW-0472">Membrane</keyword>
<dbReference type="GeneID" id="82202792"/>
<feature type="transmembrane region" description="Helical" evidence="7">
    <location>
        <begin position="260"/>
        <end position="277"/>
    </location>
</feature>
<evidence type="ECO:0000256" key="1">
    <source>
        <dbReference type="ARBA" id="ARBA00004651"/>
    </source>
</evidence>
<evidence type="ECO:0000259" key="8">
    <source>
        <dbReference type="Pfam" id="PF00892"/>
    </source>
</evidence>
<dbReference type="GO" id="GO:0005886">
    <property type="term" value="C:plasma membrane"/>
    <property type="evidence" value="ECO:0007669"/>
    <property type="project" value="UniProtKB-SubCell"/>
</dbReference>
<dbReference type="Proteomes" id="UP000186341">
    <property type="component" value="Unassembled WGS sequence"/>
</dbReference>
<evidence type="ECO:0000256" key="7">
    <source>
        <dbReference type="SAM" id="Phobius"/>
    </source>
</evidence>
<organism evidence="9 10">
    <name type="scientific">Ileibacterium valens</name>
    <dbReference type="NCBI Taxonomy" id="1862668"/>
    <lineage>
        <taxon>Bacteria</taxon>
        <taxon>Bacillati</taxon>
        <taxon>Bacillota</taxon>
        <taxon>Erysipelotrichia</taxon>
        <taxon>Erysipelotrichales</taxon>
        <taxon>Erysipelotrichaceae</taxon>
        <taxon>Ileibacterium</taxon>
    </lineage>
</organism>
<evidence type="ECO:0000256" key="3">
    <source>
        <dbReference type="ARBA" id="ARBA00022475"/>
    </source>
</evidence>
<sequence length="301" mass="32900">MSARIANLLCLLVALIWGGGFIATDLALESFSPFSMLVCRFIGAALLAWIPILMKKMAITKAEIRTGLVSGIFLYLAFAFQTFGMEDAGPGMNAFLTSVNVILVPYIVWIIYKKRPDRLICFAGVICLAGIGCLSLSNGEFYFGKGEILSLICAFFFALQIVSLEKVQNLNVMNVNAIQLTSAALCSIPFGLFARWPGSLNSIAVLSILYSIVLATFVCYLLQTTAQKYTSASAASILLGTECLWANIFSGLILHEPKSPIMIFGGILIFISILMVESKGFFLNKIRIDETYSPETQTEKE</sequence>
<dbReference type="PANTHER" id="PTHR42920">
    <property type="entry name" value="OS03G0707200 PROTEIN-RELATED"/>
    <property type="match status" value="1"/>
</dbReference>
<feature type="transmembrane region" description="Helical" evidence="7">
    <location>
        <begin position="91"/>
        <end position="112"/>
    </location>
</feature>
<dbReference type="InterPro" id="IPR000620">
    <property type="entry name" value="EamA_dom"/>
</dbReference>
<comment type="caution">
    <text evidence="9">The sequence shown here is derived from an EMBL/GenBank/DDBJ whole genome shotgun (WGS) entry which is preliminary data.</text>
</comment>
<name>A0A1U7NG31_9FIRM</name>
<evidence type="ECO:0000313" key="10">
    <source>
        <dbReference type="Proteomes" id="UP000186341"/>
    </source>
</evidence>
<dbReference type="SUPFAM" id="SSF103481">
    <property type="entry name" value="Multidrug resistance efflux transporter EmrE"/>
    <property type="match status" value="2"/>
</dbReference>
<keyword evidence="10" id="KW-1185">Reference proteome</keyword>
<feature type="transmembrane region" description="Helical" evidence="7">
    <location>
        <begin position="33"/>
        <end position="54"/>
    </location>
</feature>
<gene>
    <name evidence="9" type="ORF">BO222_06180</name>
</gene>
<dbReference type="InterPro" id="IPR037185">
    <property type="entry name" value="EmrE-like"/>
</dbReference>
<dbReference type="InterPro" id="IPR051258">
    <property type="entry name" value="Diverse_Substrate_Transporter"/>
</dbReference>
<feature type="domain" description="EamA" evidence="8">
    <location>
        <begin position="5"/>
        <end position="135"/>
    </location>
</feature>
<proteinExistence type="inferred from homology"/>
<feature type="transmembrane region" description="Helical" evidence="7">
    <location>
        <begin position="176"/>
        <end position="196"/>
    </location>
</feature>
<evidence type="ECO:0000256" key="6">
    <source>
        <dbReference type="ARBA" id="ARBA00023136"/>
    </source>
</evidence>
<reference evidence="9 10" key="1">
    <citation type="submission" date="2016-11" db="EMBL/GenBank/DDBJ databases">
        <title>Description of two novel members of the family Erysipelotrichaceae: Ileibacterium lipovorans gen. nov., sp. nov. and Dubosiella newyorkensis, gen. nov., sp. nov.</title>
        <authorList>
            <person name="Cox L.M."/>
            <person name="Sohn J."/>
            <person name="Tyrrell K.L."/>
            <person name="Citron D.M."/>
            <person name="Lawson P.A."/>
            <person name="Patel N.B."/>
            <person name="Iizumi T."/>
            <person name="Perez-Perez G.I."/>
            <person name="Goldstein E.J."/>
            <person name="Blaser M.J."/>
        </authorList>
    </citation>
    <scope>NUCLEOTIDE SEQUENCE [LARGE SCALE GENOMIC DNA]</scope>
    <source>
        <strain evidence="9 10">NYU-BL-A3</strain>
    </source>
</reference>
<dbReference type="Pfam" id="PF00892">
    <property type="entry name" value="EamA"/>
    <property type="match status" value="2"/>
</dbReference>
<dbReference type="PANTHER" id="PTHR42920:SF5">
    <property type="entry name" value="EAMA DOMAIN-CONTAINING PROTEIN"/>
    <property type="match status" value="1"/>
</dbReference>
<dbReference type="RefSeq" id="WP_075819356.1">
    <property type="nucleotide sequence ID" value="NZ_CAJUTZ010000092.1"/>
</dbReference>
<feature type="transmembrane region" description="Helical" evidence="7">
    <location>
        <begin position="66"/>
        <end position="85"/>
    </location>
</feature>
<evidence type="ECO:0000313" key="9">
    <source>
        <dbReference type="EMBL" id="OLU39777.1"/>
    </source>
</evidence>
<feature type="transmembrane region" description="Helical" evidence="7">
    <location>
        <begin position="119"/>
        <end position="137"/>
    </location>
</feature>
<dbReference type="AlphaFoldDB" id="A0A1U7NG31"/>
<protein>
    <submittedName>
        <fullName evidence="9">EamA family transporter</fullName>
    </submittedName>
</protein>
<keyword evidence="3" id="KW-1003">Cell membrane</keyword>
<keyword evidence="4 7" id="KW-0812">Transmembrane</keyword>